<dbReference type="InterPro" id="IPR023631">
    <property type="entry name" value="Amidase_dom"/>
</dbReference>
<name>A0A849KX96_9HYPH</name>
<dbReference type="Proteomes" id="UP000574931">
    <property type="component" value="Unassembled WGS sequence"/>
</dbReference>
<dbReference type="EMBL" id="JABFCY010000021">
    <property type="protein sequence ID" value="NNU63218.1"/>
    <property type="molecule type" value="Genomic_DNA"/>
</dbReference>
<evidence type="ECO:0000313" key="3">
    <source>
        <dbReference type="Proteomes" id="UP000574931"/>
    </source>
</evidence>
<dbReference type="Pfam" id="PF01425">
    <property type="entry name" value="Amidase"/>
    <property type="match status" value="1"/>
</dbReference>
<dbReference type="Gene3D" id="3.90.1300.10">
    <property type="entry name" value="Amidase signature (AS) domain"/>
    <property type="match status" value="1"/>
</dbReference>
<evidence type="ECO:0000313" key="2">
    <source>
        <dbReference type="EMBL" id="NNU63218.1"/>
    </source>
</evidence>
<dbReference type="GO" id="GO:0003824">
    <property type="term" value="F:catalytic activity"/>
    <property type="evidence" value="ECO:0007669"/>
    <property type="project" value="InterPro"/>
</dbReference>
<organism evidence="2 3">
    <name type="scientific">Ochrobactrum soli</name>
    <dbReference type="NCBI Taxonomy" id="2448455"/>
    <lineage>
        <taxon>Bacteria</taxon>
        <taxon>Pseudomonadati</taxon>
        <taxon>Pseudomonadota</taxon>
        <taxon>Alphaproteobacteria</taxon>
        <taxon>Hyphomicrobiales</taxon>
        <taxon>Brucellaceae</taxon>
        <taxon>Brucella/Ochrobactrum group</taxon>
        <taxon>Ochrobactrum</taxon>
    </lineage>
</organism>
<keyword evidence="3" id="KW-1185">Reference proteome</keyword>
<dbReference type="RefSeq" id="WP_171319550.1">
    <property type="nucleotide sequence ID" value="NZ_JABFCY010000021.1"/>
</dbReference>
<dbReference type="InterPro" id="IPR036928">
    <property type="entry name" value="AS_sf"/>
</dbReference>
<gene>
    <name evidence="2" type="ORF">HKX02_23615</name>
</gene>
<sequence>MTKDDLHYMGLVETSDLIARGEISSIEVTQYQIARCEALSHLKAFITETPELALRQAAAADRDIANGRRKGLLHGVPIALKDLYDLEDTPTTAGLPLRRNAKAFSNSTVTERLIDAGAVILGKTNLTEGAYAEHHEPYGTPINPWNPDRWCGASSSGSAVGVASGLFCAALSTETGGSIRIPSSMNGVTGLKPSWGRVSRAGIYELAGSLDHAGPITRNVVDAAAILGVIAGHDSADLTSSRQPVPDYLAGITDSIKGLRIGFDMAFSSLGTDAEHIQALQSTADVLRELGAKLVEIKVPDTSQIIWDWFDICAVQNALVHDKVFDETPYAIGQSLRELVARGRALKGTDYQKAINRRALFRNEFDALFAKVDLVLSPAMAFSAPTLSMMRNFTDELISGIHRFTCPFTMSGHPVLSMPGGSHSDGMPINIQLIGPAFGEDILLRAGHAFQLATAWHKRHPLTLEN</sequence>
<reference evidence="2 3" key="1">
    <citation type="submission" date="2020-05" db="EMBL/GenBank/DDBJ databases">
        <title>Draft Genome Sequence of Ochrobactrum soli Isolated from Stable Fly Gut.</title>
        <authorList>
            <person name="Pileggi M.T."/>
            <person name="Vazhakkala L.J."/>
            <person name="Wong C.N."/>
        </authorList>
    </citation>
    <scope>NUCLEOTIDE SEQUENCE [LARGE SCALE GENOMIC DNA]</scope>
    <source>
        <strain evidence="2 3">MTP-C0764</strain>
    </source>
</reference>
<comment type="caution">
    <text evidence="2">The sequence shown here is derived from an EMBL/GenBank/DDBJ whole genome shotgun (WGS) entry which is preliminary data.</text>
</comment>
<evidence type="ECO:0000259" key="1">
    <source>
        <dbReference type="Pfam" id="PF01425"/>
    </source>
</evidence>
<accession>A0A849KX96</accession>
<proteinExistence type="predicted"/>
<dbReference type="PANTHER" id="PTHR11895:SF176">
    <property type="entry name" value="AMIDASE AMID-RELATED"/>
    <property type="match status" value="1"/>
</dbReference>
<protein>
    <submittedName>
        <fullName evidence="2">Amidase</fullName>
    </submittedName>
</protein>
<dbReference type="PANTHER" id="PTHR11895">
    <property type="entry name" value="TRANSAMIDASE"/>
    <property type="match status" value="1"/>
</dbReference>
<dbReference type="InterPro" id="IPR000120">
    <property type="entry name" value="Amidase"/>
</dbReference>
<dbReference type="AlphaFoldDB" id="A0A849KX96"/>
<dbReference type="SUPFAM" id="SSF75304">
    <property type="entry name" value="Amidase signature (AS) enzymes"/>
    <property type="match status" value="1"/>
</dbReference>
<feature type="domain" description="Amidase" evidence="1">
    <location>
        <begin position="27"/>
        <end position="444"/>
    </location>
</feature>